<dbReference type="InterPro" id="IPR006311">
    <property type="entry name" value="TAT_signal"/>
</dbReference>
<dbReference type="RefSeq" id="WP_147705706.1">
    <property type="nucleotide sequence ID" value="NZ_VDUY01000008.1"/>
</dbReference>
<keyword evidence="1" id="KW-0001">2Fe-2S</keyword>
<evidence type="ECO:0000256" key="2">
    <source>
        <dbReference type="ARBA" id="ARBA00022723"/>
    </source>
</evidence>
<dbReference type="SUPFAM" id="SSF50022">
    <property type="entry name" value="ISP domain"/>
    <property type="match status" value="1"/>
</dbReference>
<dbReference type="InterPro" id="IPR036922">
    <property type="entry name" value="Rieske_2Fe-2S_sf"/>
</dbReference>
<dbReference type="PROSITE" id="PS51296">
    <property type="entry name" value="RIESKE"/>
    <property type="match status" value="1"/>
</dbReference>
<keyword evidence="8" id="KW-1185">Reference proteome</keyword>
<evidence type="ECO:0000259" key="6">
    <source>
        <dbReference type="PROSITE" id="PS51296"/>
    </source>
</evidence>
<dbReference type="InterPro" id="IPR017941">
    <property type="entry name" value="Rieske_2Fe-2S"/>
</dbReference>
<dbReference type="Gene3D" id="2.102.10.10">
    <property type="entry name" value="Rieske [2Fe-2S] iron-sulphur domain"/>
    <property type="match status" value="1"/>
</dbReference>
<evidence type="ECO:0000313" key="7">
    <source>
        <dbReference type="EMBL" id="TXL63552.1"/>
    </source>
</evidence>
<dbReference type="AlphaFoldDB" id="A0A5C8NQF9"/>
<keyword evidence="4" id="KW-0411">Iron-sulfur</keyword>
<organism evidence="7 8">
    <name type="scientific">Zeimonas arvi</name>
    <dbReference type="NCBI Taxonomy" id="2498847"/>
    <lineage>
        <taxon>Bacteria</taxon>
        <taxon>Pseudomonadati</taxon>
        <taxon>Pseudomonadota</taxon>
        <taxon>Betaproteobacteria</taxon>
        <taxon>Burkholderiales</taxon>
        <taxon>Burkholderiaceae</taxon>
        <taxon>Zeimonas</taxon>
    </lineage>
</organism>
<dbReference type="GO" id="GO:0051537">
    <property type="term" value="F:2 iron, 2 sulfur cluster binding"/>
    <property type="evidence" value="ECO:0007669"/>
    <property type="project" value="UniProtKB-KW"/>
</dbReference>
<comment type="caution">
    <text evidence="7">The sequence shown here is derived from an EMBL/GenBank/DDBJ whole genome shotgun (WGS) entry which is preliminary data.</text>
</comment>
<name>A0A5C8NQF9_9BURK</name>
<keyword evidence="5" id="KW-1015">Disulfide bond</keyword>
<protein>
    <submittedName>
        <fullName evidence="7">(2Fe-2S)-binding protein</fullName>
    </submittedName>
</protein>
<sequence>MDRRGFLIGCAAAGAGAGATDSAALAQAIGQAAAQAPGGEAQPWHRALLVGESGEPLRASQLPERRNLLFHYPFVGTPAFLLDLGKPTRRKVALSTEDRDRYTWAGGVGPKRSIVAYSAICAHQMAYPAKEISFISFRAEASPISKRADVIHCCAEHSQYDPADGARVLAGPATQPLAAVLLEHDPATDRLYATGTQGGELFDRFFERFAMKLSLEHGGRERQPAGERCLVQPIENYCRQLMRCA</sequence>
<keyword evidence="3" id="KW-0408">Iron</keyword>
<dbReference type="PROSITE" id="PS51318">
    <property type="entry name" value="TAT"/>
    <property type="match status" value="1"/>
</dbReference>
<evidence type="ECO:0000313" key="8">
    <source>
        <dbReference type="Proteomes" id="UP000321548"/>
    </source>
</evidence>
<keyword evidence="2" id="KW-0479">Metal-binding</keyword>
<evidence type="ECO:0000256" key="1">
    <source>
        <dbReference type="ARBA" id="ARBA00022714"/>
    </source>
</evidence>
<reference evidence="7 8" key="1">
    <citation type="submission" date="2019-06" db="EMBL/GenBank/DDBJ databases">
        <title>Quisquiliibacterium sp. nov., isolated from a maize field.</title>
        <authorList>
            <person name="Lin S.-Y."/>
            <person name="Tsai C.-F."/>
            <person name="Young C.-C."/>
        </authorList>
    </citation>
    <scope>NUCLEOTIDE SEQUENCE [LARGE SCALE GENOMIC DNA]</scope>
    <source>
        <strain evidence="7 8">CC-CFT501</strain>
    </source>
</reference>
<dbReference type="OrthoDB" id="9767869at2"/>
<feature type="domain" description="Rieske" evidence="6">
    <location>
        <begin position="89"/>
        <end position="191"/>
    </location>
</feature>
<dbReference type="Proteomes" id="UP000321548">
    <property type="component" value="Unassembled WGS sequence"/>
</dbReference>
<evidence type="ECO:0000256" key="4">
    <source>
        <dbReference type="ARBA" id="ARBA00023014"/>
    </source>
</evidence>
<dbReference type="PANTHER" id="PTHR10134">
    <property type="entry name" value="CYTOCHROME B-C1 COMPLEX SUBUNIT RIESKE, MITOCHONDRIAL"/>
    <property type="match status" value="1"/>
</dbReference>
<dbReference type="InterPro" id="IPR014349">
    <property type="entry name" value="Rieske_Fe-S_prot"/>
</dbReference>
<accession>A0A5C8NQF9</accession>
<evidence type="ECO:0000256" key="5">
    <source>
        <dbReference type="ARBA" id="ARBA00023157"/>
    </source>
</evidence>
<dbReference type="EMBL" id="VDUY01000008">
    <property type="protein sequence ID" value="TXL63552.1"/>
    <property type="molecule type" value="Genomic_DNA"/>
</dbReference>
<dbReference type="GO" id="GO:0046872">
    <property type="term" value="F:metal ion binding"/>
    <property type="evidence" value="ECO:0007669"/>
    <property type="project" value="UniProtKB-KW"/>
</dbReference>
<gene>
    <name evidence="7" type="ORF">FHP08_17090</name>
</gene>
<proteinExistence type="predicted"/>
<evidence type="ECO:0000256" key="3">
    <source>
        <dbReference type="ARBA" id="ARBA00023004"/>
    </source>
</evidence>